<proteinExistence type="predicted"/>
<keyword evidence="2" id="KW-1133">Transmembrane helix</keyword>
<evidence type="ECO:0000256" key="2">
    <source>
        <dbReference type="SAM" id="Phobius"/>
    </source>
</evidence>
<evidence type="ECO:0000313" key="4">
    <source>
        <dbReference type="Proteomes" id="UP000298416"/>
    </source>
</evidence>
<keyword evidence="2" id="KW-0472">Membrane</keyword>
<gene>
    <name evidence="3" type="ORF">SASPL_128442</name>
</gene>
<feature type="transmembrane region" description="Helical" evidence="2">
    <location>
        <begin position="110"/>
        <end position="131"/>
    </location>
</feature>
<keyword evidence="4" id="KW-1185">Reference proteome</keyword>
<sequence>MTTVVPTSSGVQSLLLSSFHSAPPKGLGNGRQRASTSIRAMRNDDKREKRRESKVVDENMIVLKMRIQEMEMKEREKHLENEEDWYENYDSDVYELVGLLQILMMNNRPCLVLGVLALLVFSLSTSFALYYQTNMASTSFLQTFHPLGKIKPNSGSSRRPGLIRVRAMKGEGRNHGSKVDENMIVLRKRIHEMKVMEGDGELPREWMEWERRVYVGYDAIICDAVGHLQSYLMDTRPSFALAMLVILALGMPTSTALVLYNLMAVVSGIHSD</sequence>
<feature type="transmembrane region" description="Helical" evidence="2">
    <location>
        <begin position="239"/>
        <end position="262"/>
    </location>
</feature>
<dbReference type="PANTHER" id="PTHR33782">
    <property type="entry name" value="OS01G0121600 PROTEIN"/>
    <property type="match status" value="1"/>
</dbReference>
<dbReference type="Proteomes" id="UP000298416">
    <property type="component" value="Unassembled WGS sequence"/>
</dbReference>
<reference evidence="3" key="1">
    <citation type="submission" date="2018-01" db="EMBL/GenBank/DDBJ databases">
        <authorList>
            <person name="Mao J.F."/>
        </authorList>
    </citation>
    <scope>NUCLEOTIDE SEQUENCE</scope>
    <source>
        <strain evidence="3">Huo1</strain>
        <tissue evidence="3">Leaf</tissue>
    </source>
</reference>
<keyword evidence="2" id="KW-0812">Transmembrane</keyword>
<name>A0A8X8ZNH7_SALSN</name>
<evidence type="ECO:0000256" key="1">
    <source>
        <dbReference type="SAM" id="MobiDB-lite"/>
    </source>
</evidence>
<feature type="compositionally biased region" description="Basic and acidic residues" evidence="1">
    <location>
        <begin position="41"/>
        <end position="53"/>
    </location>
</feature>
<feature type="region of interest" description="Disordered" evidence="1">
    <location>
        <begin position="22"/>
        <end position="53"/>
    </location>
</feature>
<comment type="caution">
    <text evidence="3">The sequence shown here is derived from an EMBL/GenBank/DDBJ whole genome shotgun (WGS) entry which is preliminary data.</text>
</comment>
<dbReference type="PANTHER" id="PTHR33782:SF5">
    <property type="entry name" value="MEDIATOR OF RNA POLYMERASE II TRANSCRIPTION SUBUNIT"/>
    <property type="match status" value="1"/>
</dbReference>
<dbReference type="EMBL" id="PNBA02000010">
    <property type="protein sequence ID" value="KAG6410384.1"/>
    <property type="molecule type" value="Genomic_DNA"/>
</dbReference>
<reference evidence="3" key="2">
    <citation type="submission" date="2020-08" db="EMBL/GenBank/DDBJ databases">
        <title>Plant Genome Project.</title>
        <authorList>
            <person name="Zhang R.-G."/>
        </authorList>
    </citation>
    <scope>NUCLEOTIDE SEQUENCE</scope>
    <source>
        <strain evidence="3">Huo1</strain>
        <tissue evidence="3">Leaf</tissue>
    </source>
</reference>
<dbReference type="AlphaFoldDB" id="A0A8X8ZNH7"/>
<protein>
    <submittedName>
        <fullName evidence="3">Uncharacterized protein</fullName>
    </submittedName>
</protein>
<accession>A0A8X8ZNH7</accession>
<evidence type="ECO:0000313" key="3">
    <source>
        <dbReference type="EMBL" id="KAG6410384.1"/>
    </source>
</evidence>
<organism evidence="3">
    <name type="scientific">Salvia splendens</name>
    <name type="common">Scarlet sage</name>
    <dbReference type="NCBI Taxonomy" id="180675"/>
    <lineage>
        <taxon>Eukaryota</taxon>
        <taxon>Viridiplantae</taxon>
        <taxon>Streptophyta</taxon>
        <taxon>Embryophyta</taxon>
        <taxon>Tracheophyta</taxon>
        <taxon>Spermatophyta</taxon>
        <taxon>Magnoliopsida</taxon>
        <taxon>eudicotyledons</taxon>
        <taxon>Gunneridae</taxon>
        <taxon>Pentapetalae</taxon>
        <taxon>asterids</taxon>
        <taxon>lamiids</taxon>
        <taxon>Lamiales</taxon>
        <taxon>Lamiaceae</taxon>
        <taxon>Nepetoideae</taxon>
        <taxon>Mentheae</taxon>
        <taxon>Salviinae</taxon>
        <taxon>Salvia</taxon>
        <taxon>Salvia subgen. Calosphace</taxon>
        <taxon>core Calosphace</taxon>
    </lineage>
</organism>